<sequence length="201" mass="23243">MKIPTDCSWTFRKLLRLRTVAFPFITKIIGNGESTFLWLDNWHPLGSLFSKFGNGIVFNLGRSLDARVSSIIADGCWRWPRARNAIVQKIIRHTPDNLVPHPDREDTVLWNLTVTGEYTSKSAWGALRVPGEEVRWHYLVWFKHYIPRWAMIQWIAFHGKLLTRDRLFSWGIIADKCCVLCGGSEESHDHIFFVCPFSAAV</sequence>
<evidence type="ECO:0000313" key="2">
    <source>
        <dbReference type="Proteomes" id="UP001062846"/>
    </source>
</evidence>
<proteinExistence type="predicted"/>
<keyword evidence="2" id="KW-1185">Reference proteome</keyword>
<gene>
    <name evidence="1" type="ORF">RHMOL_Rhmol08G0310000</name>
</gene>
<dbReference type="EMBL" id="CM046395">
    <property type="protein sequence ID" value="KAI8544609.1"/>
    <property type="molecule type" value="Genomic_DNA"/>
</dbReference>
<organism evidence="1 2">
    <name type="scientific">Rhododendron molle</name>
    <name type="common">Chinese azalea</name>
    <name type="synonym">Azalea mollis</name>
    <dbReference type="NCBI Taxonomy" id="49168"/>
    <lineage>
        <taxon>Eukaryota</taxon>
        <taxon>Viridiplantae</taxon>
        <taxon>Streptophyta</taxon>
        <taxon>Embryophyta</taxon>
        <taxon>Tracheophyta</taxon>
        <taxon>Spermatophyta</taxon>
        <taxon>Magnoliopsida</taxon>
        <taxon>eudicotyledons</taxon>
        <taxon>Gunneridae</taxon>
        <taxon>Pentapetalae</taxon>
        <taxon>asterids</taxon>
        <taxon>Ericales</taxon>
        <taxon>Ericaceae</taxon>
        <taxon>Ericoideae</taxon>
        <taxon>Rhodoreae</taxon>
        <taxon>Rhododendron</taxon>
    </lineage>
</organism>
<evidence type="ECO:0000313" key="1">
    <source>
        <dbReference type="EMBL" id="KAI8544609.1"/>
    </source>
</evidence>
<accession>A0ACC0MVE9</accession>
<name>A0ACC0MVE9_RHOML</name>
<reference evidence="1" key="1">
    <citation type="submission" date="2022-02" db="EMBL/GenBank/DDBJ databases">
        <title>Plant Genome Project.</title>
        <authorList>
            <person name="Zhang R.-G."/>
        </authorList>
    </citation>
    <scope>NUCLEOTIDE SEQUENCE</scope>
    <source>
        <strain evidence="1">AT1</strain>
    </source>
</reference>
<dbReference type="Proteomes" id="UP001062846">
    <property type="component" value="Chromosome 8"/>
</dbReference>
<protein>
    <submittedName>
        <fullName evidence="1">Uncharacterized protein</fullName>
    </submittedName>
</protein>
<comment type="caution">
    <text evidence="1">The sequence shown here is derived from an EMBL/GenBank/DDBJ whole genome shotgun (WGS) entry which is preliminary data.</text>
</comment>